<protein>
    <recommendedName>
        <fullName evidence="4">Cell wall protein PhiA</fullName>
    </recommendedName>
</protein>
<dbReference type="OrthoDB" id="4093325at2759"/>
<dbReference type="AlphaFoldDB" id="A0A2C5Y640"/>
<proteinExistence type="predicted"/>
<sequence>MKLSSVLASLAAAGSALAAPPAEYKPPTNHPNGPQPFGIMSLRSASPIHFGQFSAANGNLYIHLGQQNASCDRPNVEWATFYIKEGSMYLYSKDREVQEIYVDRSGMGQGKLGYTTGTYIPAPRNSERKTWSIDKYGDLTFNGASLLACPTTIDGPWSIWVVSGISPPAGLKGCVGMVARTVNATNPASCEYTKPW</sequence>
<accession>A0A2C5Y640</accession>
<dbReference type="InterPro" id="IPR052820">
    <property type="entry name" value="PhiA_domain"/>
</dbReference>
<feature type="signal peptide" evidence="1">
    <location>
        <begin position="1"/>
        <end position="18"/>
    </location>
</feature>
<keyword evidence="3" id="KW-1185">Reference proteome</keyword>
<keyword evidence="1" id="KW-0732">Signal</keyword>
<dbReference type="EMBL" id="NJET01000065">
    <property type="protein sequence ID" value="PHH62702.1"/>
    <property type="molecule type" value="Genomic_DNA"/>
</dbReference>
<feature type="chain" id="PRO_5011999283" description="Cell wall protein PhiA" evidence="1">
    <location>
        <begin position="19"/>
        <end position="196"/>
    </location>
</feature>
<dbReference type="PANTHER" id="PTHR42047">
    <property type="entry name" value="PROTEIN, PUTATIVE (AFU_ORTHOLOGUE AFUA_6G03560)-RELATED"/>
    <property type="match status" value="1"/>
</dbReference>
<evidence type="ECO:0000313" key="3">
    <source>
        <dbReference type="Proteomes" id="UP000226192"/>
    </source>
</evidence>
<evidence type="ECO:0000256" key="1">
    <source>
        <dbReference type="SAM" id="SignalP"/>
    </source>
</evidence>
<comment type="caution">
    <text evidence="2">The sequence shown here is derived from an EMBL/GenBank/DDBJ whole genome shotgun (WGS) entry which is preliminary data.</text>
</comment>
<gene>
    <name evidence="2" type="ORF">CDD81_6771</name>
</gene>
<evidence type="ECO:0008006" key="4">
    <source>
        <dbReference type="Google" id="ProtNLM"/>
    </source>
</evidence>
<dbReference type="Proteomes" id="UP000226192">
    <property type="component" value="Unassembled WGS sequence"/>
</dbReference>
<name>A0A2C5Y640_9HYPO</name>
<dbReference type="PANTHER" id="PTHR42047:SF1">
    <property type="entry name" value="PROTEIN, PUTATIVE (AFU_ORTHOLOGUE AFUA_6G03560)-RELATED"/>
    <property type="match status" value="1"/>
</dbReference>
<organism evidence="2 3">
    <name type="scientific">Ophiocordyceps australis</name>
    <dbReference type="NCBI Taxonomy" id="1399860"/>
    <lineage>
        <taxon>Eukaryota</taxon>
        <taxon>Fungi</taxon>
        <taxon>Dikarya</taxon>
        <taxon>Ascomycota</taxon>
        <taxon>Pezizomycotina</taxon>
        <taxon>Sordariomycetes</taxon>
        <taxon>Hypocreomycetidae</taxon>
        <taxon>Hypocreales</taxon>
        <taxon>Ophiocordycipitaceae</taxon>
        <taxon>Ophiocordyceps</taxon>
    </lineage>
</organism>
<evidence type="ECO:0000313" key="2">
    <source>
        <dbReference type="EMBL" id="PHH62702.1"/>
    </source>
</evidence>
<reference evidence="2 3" key="1">
    <citation type="submission" date="2017-06" db="EMBL/GenBank/DDBJ databases">
        <title>Ant-infecting Ophiocordyceps genomes reveal a high diversity of potential behavioral manipulation genes and a possible major role for enterotoxins.</title>
        <authorList>
            <person name="De Bekker C."/>
            <person name="Evans H.C."/>
            <person name="Brachmann A."/>
            <person name="Hughes D.P."/>
        </authorList>
    </citation>
    <scope>NUCLEOTIDE SEQUENCE [LARGE SCALE GENOMIC DNA]</scope>
    <source>
        <strain evidence="2 3">Map64</strain>
    </source>
</reference>